<feature type="non-terminal residue" evidence="1">
    <location>
        <position position="1"/>
    </location>
</feature>
<protein>
    <submittedName>
        <fullName evidence="1">6873_t:CDS:1</fullName>
    </submittedName>
</protein>
<evidence type="ECO:0000313" key="2">
    <source>
        <dbReference type="Proteomes" id="UP000789702"/>
    </source>
</evidence>
<sequence length="106" mass="12139">NCASDDLHVIEQTVLTLVQRVLLDSDSIHITSNEFSENKIPRNTSDDYILMKEIHAKRIVYGIKMMFGVDFAWEVVSVDANVGRLAQRIYKAKLALKPFQIAHQHE</sequence>
<evidence type="ECO:0000313" key="1">
    <source>
        <dbReference type="EMBL" id="CAG8629371.1"/>
    </source>
</evidence>
<dbReference type="EMBL" id="CAJVPU010013083">
    <property type="protein sequence ID" value="CAG8629371.1"/>
    <property type="molecule type" value="Genomic_DNA"/>
</dbReference>
<reference evidence="1" key="1">
    <citation type="submission" date="2021-06" db="EMBL/GenBank/DDBJ databases">
        <authorList>
            <person name="Kallberg Y."/>
            <person name="Tangrot J."/>
            <person name="Rosling A."/>
        </authorList>
    </citation>
    <scope>NUCLEOTIDE SEQUENCE</scope>
    <source>
        <strain evidence="1">IL203A</strain>
    </source>
</reference>
<accession>A0ACA9N5N6</accession>
<comment type="caution">
    <text evidence="1">The sequence shown here is derived from an EMBL/GenBank/DDBJ whole genome shotgun (WGS) entry which is preliminary data.</text>
</comment>
<keyword evidence="2" id="KW-1185">Reference proteome</keyword>
<organism evidence="1 2">
    <name type="scientific">Dentiscutata heterogama</name>
    <dbReference type="NCBI Taxonomy" id="1316150"/>
    <lineage>
        <taxon>Eukaryota</taxon>
        <taxon>Fungi</taxon>
        <taxon>Fungi incertae sedis</taxon>
        <taxon>Mucoromycota</taxon>
        <taxon>Glomeromycotina</taxon>
        <taxon>Glomeromycetes</taxon>
        <taxon>Diversisporales</taxon>
        <taxon>Gigasporaceae</taxon>
        <taxon>Dentiscutata</taxon>
    </lineage>
</organism>
<gene>
    <name evidence="1" type="ORF">DHETER_LOCUS8340</name>
</gene>
<proteinExistence type="predicted"/>
<dbReference type="Proteomes" id="UP000789702">
    <property type="component" value="Unassembled WGS sequence"/>
</dbReference>
<name>A0ACA9N5N6_9GLOM</name>